<gene>
    <name evidence="3" type="ORF">BJ971_007947</name>
</gene>
<dbReference type="Pfam" id="PF10756">
    <property type="entry name" value="bPH_6"/>
    <property type="match status" value="1"/>
</dbReference>
<organism evidence="3 4">
    <name type="scientific">Actinoplanes digitatis</name>
    <dbReference type="NCBI Taxonomy" id="1868"/>
    <lineage>
        <taxon>Bacteria</taxon>
        <taxon>Bacillati</taxon>
        <taxon>Actinomycetota</taxon>
        <taxon>Actinomycetes</taxon>
        <taxon>Micromonosporales</taxon>
        <taxon>Micromonosporaceae</taxon>
        <taxon>Actinoplanes</taxon>
    </lineage>
</organism>
<comment type="caution">
    <text evidence="3">The sequence shown here is derived from an EMBL/GenBank/DDBJ whole genome shotgun (WGS) entry which is preliminary data.</text>
</comment>
<proteinExistence type="predicted"/>
<evidence type="ECO:0000256" key="1">
    <source>
        <dbReference type="SAM" id="Phobius"/>
    </source>
</evidence>
<dbReference type="RefSeq" id="WP_184998412.1">
    <property type="nucleotide sequence ID" value="NZ_BOMK01000064.1"/>
</dbReference>
<keyword evidence="4" id="KW-1185">Reference proteome</keyword>
<dbReference type="InterPro" id="IPR019692">
    <property type="entry name" value="CFP-6_PH"/>
</dbReference>
<keyword evidence="1" id="KW-0812">Transmembrane</keyword>
<evidence type="ECO:0000313" key="4">
    <source>
        <dbReference type="Proteomes" id="UP000578112"/>
    </source>
</evidence>
<keyword evidence="1" id="KW-0472">Membrane</keyword>
<feature type="transmembrane region" description="Helical" evidence="1">
    <location>
        <begin position="36"/>
        <end position="53"/>
    </location>
</feature>
<feature type="transmembrane region" description="Helical" evidence="1">
    <location>
        <begin position="12"/>
        <end position="30"/>
    </location>
</feature>
<keyword evidence="1" id="KW-1133">Transmembrane helix</keyword>
<dbReference type="AlphaFoldDB" id="A0A7W7MUE8"/>
<name>A0A7W7MUE8_9ACTN</name>
<sequence length="140" mass="15023">MSPLQWRVKPVLPITKLLGAVAVVVLVAVSGREDPVQLVLGGVATAALTAWAARDLIAPVRLSADTSGVTVVTGFRRRRHLAWPQIERVRVERSERLGLRSSLLEIDAGESLHMFSTSDLGAEPEEVAEALNALRANAPS</sequence>
<evidence type="ECO:0000313" key="3">
    <source>
        <dbReference type="EMBL" id="MBB4767391.1"/>
    </source>
</evidence>
<dbReference type="Proteomes" id="UP000578112">
    <property type="component" value="Unassembled WGS sequence"/>
</dbReference>
<feature type="domain" description="Low molecular weight protein antigen 6 PH" evidence="2">
    <location>
        <begin position="60"/>
        <end position="135"/>
    </location>
</feature>
<accession>A0A7W7MUE8</accession>
<evidence type="ECO:0000259" key="2">
    <source>
        <dbReference type="Pfam" id="PF10756"/>
    </source>
</evidence>
<protein>
    <recommendedName>
        <fullName evidence="2">Low molecular weight protein antigen 6 PH domain-containing protein</fullName>
    </recommendedName>
</protein>
<reference evidence="3 4" key="1">
    <citation type="submission" date="2020-08" db="EMBL/GenBank/DDBJ databases">
        <title>Sequencing the genomes of 1000 actinobacteria strains.</title>
        <authorList>
            <person name="Klenk H.-P."/>
        </authorList>
    </citation>
    <scope>NUCLEOTIDE SEQUENCE [LARGE SCALE GENOMIC DNA]</scope>
    <source>
        <strain evidence="3 4">DSM 43149</strain>
    </source>
</reference>
<dbReference type="EMBL" id="JACHNH010000001">
    <property type="protein sequence ID" value="MBB4767391.1"/>
    <property type="molecule type" value="Genomic_DNA"/>
</dbReference>